<dbReference type="NCBIfam" id="TIGR00254">
    <property type="entry name" value="GGDEF"/>
    <property type="match status" value="1"/>
</dbReference>
<name>A0A7V7UU80_9BACI</name>
<dbReference type="InterPro" id="IPR052155">
    <property type="entry name" value="Biofilm_reg_signaling"/>
</dbReference>
<accession>A0A7V7UU80</accession>
<dbReference type="PANTHER" id="PTHR44757:SF2">
    <property type="entry name" value="BIOFILM ARCHITECTURE MAINTENANCE PROTEIN MBAA"/>
    <property type="match status" value="1"/>
</dbReference>
<dbReference type="RefSeq" id="WP_151575228.1">
    <property type="nucleotide sequence ID" value="NZ_WBOT01000006.1"/>
</dbReference>
<evidence type="ECO:0000259" key="2">
    <source>
        <dbReference type="PROSITE" id="PS50883"/>
    </source>
</evidence>
<reference evidence="4 5" key="1">
    <citation type="journal article" date="2014" name="Arch. Microbiol.">
        <title>Bacillus mesophilum sp. nov., strain IITR-54T, a novel 4-chlorobiphenyl dechlorinating bacterium.</title>
        <authorList>
            <person name="Manickam N."/>
            <person name="Singh N.K."/>
            <person name="Bajaj A."/>
            <person name="Kumar R.M."/>
            <person name="Kaur G."/>
            <person name="Kaur N."/>
            <person name="Bala M."/>
            <person name="Kumar A."/>
            <person name="Mayilraj S."/>
        </authorList>
    </citation>
    <scope>NUCLEOTIDE SEQUENCE [LARGE SCALE GENOMIC DNA]</scope>
    <source>
        <strain evidence="4 5">IITR-54</strain>
    </source>
</reference>
<feature type="domain" description="PAS" evidence="1">
    <location>
        <begin position="415"/>
        <end position="485"/>
    </location>
</feature>
<dbReference type="FunFam" id="3.20.20.450:FF:000001">
    <property type="entry name" value="Cyclic di-GMP phosphodiesterase yahA"/>
    <property type="match status" value="1"/>
</dbReference>
<proteinExistence type="predicted"/>
<evidence type="ECO:0000259" key="3">
    <source>
        <dbReference type="PROSITE" id="PS50887"/>
    </source>
</evidence>
<dbReference type="CDD" id="cd01949">
    <property type="entry name" value="GGDEF"/>
    <property type="match status" value="1"/>
</dbReference>
<dbReference type="Pfam" id="PF08495">
    <property type="entry name" value="FIST"/>
    <property type="match status" value="1"/>
</dbReference>
<dbReference type="AlphaFoldDB" id="A0A7V7UU80"/>
<dbReference type="PANTHER" id="PTHR44757">
    <property type="entry name" value="DIGUANYLATE CYCLASE DGCP"/>
    <property type="match status" value="1"/>
</dbReference>
<dbReference type="OrthoDB" id="9759607at2"/>
<dbReference type="InterPro" id="IPR000014">
    <property type="entry name" value="PAS"/>
</dbReference>
<dbReference type="PROSITE" id="PS50887">
    <property type="entry name" value="GGDEF"/>
    <property type="match status" value="1"/>
</dbReference>
<gene>
    <name evidence="4" type="ORF">F7732_17045</name>
</gene>
<sequence length="967" mass="109229">MAKTYSCMYTNDDQLYSFIEDHELTTYPNVLVQVFSGTTDKEKLEQLLPALRKYVPLAIVTGCTASGEIFQGELSEYNIILTFTIFEKSQIKSIYIETDQNNNSIEIGRALSEFAEERTKALILFFAGYETSVQSVLEVLHEKHPEIITAGGMAGCLKTADDSLVFNQDRIISNGVTAVALQGEYLNVHSYVNYQLEEIGRPFTVTRAEETSIYEIDGKDPLQLIKHYLGEENASHLSEASMEFPFLHEYKGEKLPVFITSIQKDGSIKVSRPVKEGDQLSFAYTNIQNMIHHTSDCMEKLSQQNPQSIFVYNCIAKKNYSHDFAEIELAMLQSIAPSNGVFLHGEIGYTNGRQPKMLGHSFSCLALSEGIIKRAEKKSFVYEIPHYIKTIDSLTHLMRASLKDIEELNNSLSLSEQHYRSLFDHNADIVYSTDLNGVFTSVNTAFEKTFEYSKDEVVGTSALNYITPADIPRIRIHYARALKGQHQHYNIELTTKSGENNLYQIKNIPVKVNGQTVGVYGIGKNITELKKIEEKVTELSYFDTLTGLPNRVKFIEQLEEFTRKAENQNRMLAVLSVDIDRFKFINDGFGHDAGDLILKELSERIEKVLTAGTYLSSFGGDKFTLVFSRTKDMEDVMKKAKYILQEIAKPAYYKGKEFFLTASIGVSLYPNDGEDQNSLIKNADIAMNRSKKQGGNRITFFSMEMDSHAMARLELESYLRKALQKNEFHLCYQPLINLETGNVYGSEALIRWNHPILGVVSPADFIPLAEETGLIEEIGAWVLRTACVQNKQWQRQGLGMLSISVNVSANQFQQPNFVEQVKQALLNSELEAKYLTLELTESTMLNDVDYSIQVMKSLQELGVKVSIDDFGTGYSSLSYLRNLPINTLKIDRSFINNLKLDTSDVAIVKAIITMGQGLDVQVVAEGVETEEQIELLKEMKCHYAQGFFYHKPLKSADFEKDIKGVSI</sequence>
<dbReference type="Gene3D" id="3.30.70.270">
    <property type="match status" value="1"/>
</dbReference>
<dbReference type="Gene3D" id="3.20.20.450">
    <property type="entry name" value="EAL domain"/>
    <property type="match status" value="1"/>
</dbReference>
<evidence type="ECO:0000259" key="1">
    <source>
        <dbReference type="PROSITE" id="PS50112"/>
    </source>
</evidence>
<dbReference type="SMART" id="SM00897">
    <property type="entry name" value="FIST"/>
    <property type="match status" value="1"/>
</dbReference>
<dbReference type="Gene3D" id="3.30.450.20">
    <property type="entry name" value="PAS domain"/>
    <property type="match status" value="1"/>
</dbReference>
<dbReference type="Pfam" id="PF00563">
    <property type="entry name" value="EAL"/>
    <property type="match status" value="1"/>
</dbReference>
<dbReference type="InterPro" id="IPR035965">
    <property type="entry name" value="PAS-like_dom_sf"/>
</dbReference>
<dbReference type="PROSITE" id="PS50112">
    <property type="entry name" value="PAS"/>
    <property type="match status" value="1"/>
</dbReference>
<dbReference type="Pfam" id="PF10442">
    <property type="entry name" value="FIST_C"/>
    <property type="match status" value="1"/>
</dbReference>
<evidence type="ECO:0000313" key="5">
    <source>
        <dbReference type="Proteomes" id="UP000441354"/>
    </source>
</evidence>
<dbReference type="CDD" id="cd01948">
    <property type="entry name" value="EAL"/>
    <property type="match status" value="1"/>
</dbReference>
<keyword evidence="5" id="KW-1185">Reference proteome</keyword>
<dbReference type="SMART" id="SM00267">
    <property type="entry name" value="GGDEF"/>
    <property type="match status" value="1"/>
</dbReference>
<evidence type="ECO:0000313" key="4">
    <source>
        <dbReference type="EMBL" id="KAB2330916.1"/>
    </source>
</evidence>
<dbReference type="PROSITE" id="PS50883">
    <property type="entry name" value="EAL"/>
    <property type="match status" value="1"/>
</dbReference>
<dbReference type="EMBL" id="WBOT01000006">
    <property type="protein sequence ID" value="KAB2330916.1"/>
    <property type="molecule type" value="Genomic_DNA"/>
</dbReference>
<dbReference type="InterPro" id="IPR043128">
    <property type="entry name" value="Rev_trsase/Diguanyl_cyclase"/>
</dbReference>
<dbReference type="SUPFAM" id="SSF55785">
    <property type="entry name" value="PYP-like sensor domain (PAS domain)"/>
    <property type="match status" value="1"/>
</dbReference>
<organism evidence="4 5">
    <name type="scientific">Bacillus mesophilum</name>
    <dbReference type="NCBI Taxonomy" id="1071718"/>
    <lineage>
        <taxon>Bacteria</taxon>
        <taxon>Bacillati</taxon>
        <taxon>Bacillota</taxon>
        <taxon>Bacilli</taxon>
        <taxon>Bacillales</taxon>
        <taxon>Bacillaceae</taxon>
        <taxon>Bacillus</taxon>
    </lineage>
</organism>
<dbReference type="Pfam" id="PF00990">
    <property type="entry name" value="GGDEF"/>
    <property type="match status" value="1"/>
</dbReference>
<dbReference type="InterPro" id="IPR019494">
    <property type="entry name" value="FIST_C"/>
</dbReference>
<feature type="domain" description="GGDEF" evidence="3">
    <location>
        <begin position="570"/>
        <end position="703"/>
    </location>
</feature>
<dbReference type="SMART" id="SM01204">
    <property type="entry name" value="FIST_C"/>
    <property type="match status" value="1"/>
</dbReference>
<dbReference type="InterPro" id="IPR001633">
    <property type="entry name" value="EAL_dom"/>
</dbReference>
<protein>
    <submittedName>
        <fullName evidence="4">EAL domain-containing protein</fullName>
    </submittedName>
</protein>
<dbReference type="CDD" id="cd00130">
    <property type="entry name" value="PAS"/>
    <property type="match status" value="1"/>
</dbReference>
<dbReference type="InterPro" id="IPR013702">
    <property type="entry name" value="FIST_domain_N"/>
</dbReference>
<dbReference type="SUPFAM" id="SSF141868">
    <property type="entry name" value="EAL domain-like"/>
    <property type="match status" value="1"/>
</dbReference>
<dbReference type="InterPro" id="IPR013656">
    <property type="entry name" value="PAS_4"/>
</dbReference>
<dbReference type="Pfam" id="PF08448">
    <property type="entry name" value="PAS_4"/>
    <property type="match status" value="1"/>
</dbReference>
<dbReference type="SMART" id="SM00052">
    <property type="entry name" value="EAL"/>
    <property type="match status" value="1"/>
</dbReference>
<dbReference type="InterPro" id="IPR029787">
    <property type="entry name" value="Nucleotide_cyclase"/>
</dbReference>
<dbReference type="InterPro" id="IPR035919">
    <property type="entry name" value="EAL_sf"/>
</dbReference>
<dbReference type="Proteomes" id="UP000441354">
    <property type="component" value="Unassembled WGS sequence"/>
</dbReference>
<feature type="domain" description="EAL" evidence="2">
    <location>
        <begin position="712"/>
        <end position="966"/>
    </location>
</feature>
<dbReference type="SUPFAM" id="SSF55073">
    <property type="entry name" value="Nucleotide cyclase"/>
    <property type="match status" value="1"/>
</dbReference>
<dbReference type="SMART" id="SM00091">
    <property type="entry name" value="PAS"/>
    <property type="match status" value="1"/>
</dbReference>
<comment type="caution">
    <text evidence="4">The sequence shown here is derived from an EMBL/GenBank/DDBJ whole genome shotgun (WGS) entry which is preliminary data.</text>
</comment>
<dbReference type="InterPro" id="IPR000160">
    <property type="entry name" value="GGDEF_dom"/>
</dbReference>
<dbReference type="NCBIfam" id="TIGR00229">
    <property type="entry name" value="sensory_box"/>
    <property type="match status" value="1"/>
</dbReference>